<proteinExistence type="predicted"/>
<organism evidence="2 3">
    <name type="scientific">[Clostridium] citroniae WAL-19142</name>
    <dbReference type="NCBI Taxonomy" id="742734"/>
    <lineage>
        <taxon>Bacteria</taxon>
        <taxon>Bacillati</taxon>
        <taxon>Bacillota</taxon>
        <taxon>Clostridia</taxon>
        <taxon>Lachnospirales</taxon>
        <taxon>Lachnospiraceae</taxon>
        <taxon>Enterocloster</taxon>
    </lineage>
</organism>
<accession>A0A0J9C6U9</accession>
<keyword evidence="1" id="KW-0175">Coiled coil</keyword>
<sequence>MARGVRKTPIEKLQGELAEVQNSIAQYENCLETMREREKALEDQIQLEEFKVVNEMLRERDMTMDDLKEMIAGGTEESLTA</sequence>
<name>A0A0J9C6U9_9FIRM</name>
<dbReference type="OrthoDB" id="2059991at2"/>
<reference evidence="2 3" key="1">
    <citation type="submission" date="2011-04" db="EMBL/GenBank/DDBJ databases">
        <title>The Genome Sequence of Clostridium citroniae WAL-19142.</title>
        <authorList>
            <consortium name="The Broad Institute Genome Sequencing Platform"/>
            <person name="Earl A."/>
            <person name="Ward D."/>
            <person name="Feldgarden M."/>
            <person name="Gevers D."/>
            <person name="Warren Y.A."/>
            <person name="Tyrrell K.L."/>
            <person name="Citron D.M."/>
            <person name="Goldstein E.J."/>
            <person name="Daigneault M."/>
            <person name="Allen-Vercoe E."/>
            <person name="Young S.K."/>
            <person name="Zeng Q."/>
            <person name="Gargeya S."/>
            <person name="Fitzgerald M."/>
            <person name="Haas B."/>
            <person name="Abouelleil A."/>
            <person name="Alvarado L."/>
            <person name="Arachchi H.M."/>
            <person name="Berlin A."/>
            <person name="Brown A."/>
            <person name="Chapman S.B."/>
            <person name="Chen Z."/>
            <person name="Dunbar C."/>
            <person name="Freedman E."/>
            <person name="Gearin G."/>
            <person name="Gellesch M."/>
            <person name="Goldberg J."/>
            <person name="Griggs A."/>
            <person name="Gujja S."/>
            <person name="Heilman E.R."/>
            <person name="Heiman D."/>
            <person name="Howarth C."/>
            <person name="Larson L."/>
            <person name="Lui A."/>
            <person name="MacDonald P.J."/>
            <person name="Mehta T."/>
            <person name="Montmayeur A."/>
            <person name="Murphy C."/>
            <person name="Neiman D."/>
            <person name="Pearson M."/>
            <person name="Priest M."/>
            <person name="Roberts A."/>
            <person name="Saif S."/>
            <person name="Shea T."/>
            <person name="Shenoy N."/>
            <person name="Sisk P."/>
            <person name="Stolte C."/>
            <person name="Sykes S."/>
            <person name="White J."/>
            <person name="Yandava C."/>
            <person name="Wortman J."/>
            <person name="Nusbaum C."/>
            <person name="Birren B."/>
        </authorList>
    </citation>
    <scope>NUCLEOTIDE SEQUENCE [LARGE SCALE GENOMIC DNA]</scope>
    <source>
        <strain evidence="2 3">WAL-19142</strain>
    </source>
</reference>
<evidence type="ECO:0000313" key="2">
    <source>
        <dbReference type="EMBL" id="KMW20169.1"/>
    </source>
</evidence>
<gene>
    <name evidence="2" type="ORF">HMPREF9470_02184</name>
</gene>
<dbReference type="AlphaFoldDB" id="A0A0J9C6U9"/>
<dbReference type="RefSeq" id="WP_007860651.1">
    <property type="nucleotide sequence ID" value="NZ_KQ235877.1"/>
</dbReference>
<feature type="coiled-coil region" evidence="1">
    <location>
        <begin position="10"/>
        <end position="51"/>
    </location>
</feature>
<comment type="caution">
    <text evidence="2">The sequence shown here is derived from an EMBL/GenBank/DDBJ whole genome shotgun (WGS) entry which is preliminary data.</text>
</comment>
<dbReference type="Proteomes" id="UP000037392">
    <property type="component" value="Unassembled WGS sequence"/>
</dbReference>
<dbReference type="GeneID" id="93161874"/>
<evidence type="ECO:0000313" key="3">
    <source>
        <dbReference type="Proteomes" id="UP000037392"/>
    </source>
</evidence>
<dbReference type="PATRIC" id="fig|742734.4.peg.2350"/>
<dbReference type="EMBL" id="ADLK01000019">
    <property type="protein sequence ID" value="KMW20169.1"/>
    <property type="molecule type" value="Genomic_DNA"/>
</dbReference>
<protein>
    <submittedName>
        <fullName evidence="2">Uncharacterized protein</fullName>
    </submittedName>
</protein>
<evidence type="ECO:0000256" key="1">
    <source>
        <dbReference type="SAM" id="Coils"/>
    </source>
</evidence>